<dbReference type="Proteomes" id="UP001162164">
    <property type="component" value="Unassembled WGS sequence"/>
</dbReference>
<dbReference type="PANTHER" id="PTHR23279:SF46">
    <property type="entry name" value="DEFECTIVE PROBOSCIS EXTENSION RESPONSE 10, ISOFORM A-RELATED"/>
    <property type="match status" value="1"/>
</dbReference>
<dbReference type="InterPro" id="IPR036179">
    <property type="entry name" value="Ig-like_dom_sf"/>
</dbReference>
<dbReference type="EMBL" id="JAPWTJ010000071">
    <property type="protein sequence ID" value="KAJ8983509.1"/>
    <property type="molecule type" value="Genomic_DNA"/>
</dbReference>
<dbReference type="SMART" id="SM00408">
    <property type="entry name" value="IGc2"/>
    <property type="match status" value="2"/>
</dbReference>
<sequence>MFGINYQKPSLPLKGRENALHIPGSLLVRADVASVPHGFNALPESETLPPLPIGPPVIPLNRFEPYFDAMTPRNITALVGKSAYLTCRVRNLGNKTVSWIRHRDIHILTVGSYTYTSDQRFQANHHPETDEWTLQIKWAQKRDAGIYECQISTQPVRSYFVNLNVVEAPAGDEPAKDEDNNCNCSCPPVPTAQILGGPDLHVDKGSTINLTCSIRFSPEPPAYIFWYHHDDVISYDSNRGGVSVITEKGDVTTSFLLIQHADLTDSGKYSCSPSNADVASVRVHVLNGERPAAMQTGSAGLSNSSLNILALIIISYVYTKCYFSNIDPKPVAIR</sequence>
<comment type="caution">
    <text evidence="2">The sequence shown here is derived from an EMBL/GenBank/DDBJ whole genome shotgun (WGS) entry which is preliminary data.</text>
</comment>
<evidence type="ECO:0000313" key="2">
    <source>
        <dbReference type="EMBL" id="KAJ8983509.1"/>
    </source>
</evidence>
<dbReference type="PROSITE" id="PS50835">
    <property type="entry name" value="IG_LIKE"/>
    <property type="match status" value="2"/>
</dbReference>
<reference evidence="2" key="1">
    <citation type="journal article" date="2023" name="Insect Mol. Biol.">
        <title>Genome sequencing provides insights into the evolution of gene families encoding plant cell wall-degrading enzymes in longhorned beetles.</title>
        <authorList>
            <person name="Shin N.R."/>
            <person name="Okamura Y."/>
            <person name="Kirsch R."/>
            <person name="Pauchet Y."/>
        </authorList>
    </citation>
    <scope>NUCLEOTIDE SEQUENCE</scope>
    <source>
        <strain evidence="2">MMC_N1</strain>
    </source>
</reference>
<keyword evidence="3" id="KW-1185">Reference proteome</keyword>
<evidence type="ECO:0000313" key="3">
    <source>
        <dbReference type="Proteomes" id="UP001162164"/>
    </source>
</evidence>
<evidence type="ECO:0000259" key="1">
    <source>
        <dbReference type="PROSITE" id="PS50835"/>
    </source>
</evidence>
<dbReference type="Pfam" id="PF07679">
    <property type="entry name" value="I-set"/>
    <property type="match status" value="1"/>
</dbReference>
<proteinExistence type="predicted"/>
<dbReference type="SMART" id="SM00409">
    <property type="entry name" value="IG"/>
    <property type="match status" value="2"/>
</dbReference>
<dbReference type="InterPro" id="IPR007110">
    <property type="entry name" value="Ig-like_dom"/>
</dbReference>
<dbReference type="CDD" id="cd00099">
    <property type="entry name" value="IgV"/>
    <property type="match status" value="1"/>
</dbReference>
<protein>
    <recommendedName>
        <fullName evidence="1">Ig-like domain-containing protein</fullName>
    </recommendedName>
</protein>
<name>A0ABQ9JZH3_9CUCU</name>
<dbReference type="Gene3D" id="2.60.40.10">
    <property type="entry name" value="Immunoglobulins"/>
    <property type="match status" value="2"/>
</dbReference>
<dbReference type="InterPro" id="IPR037448">
    <property type="entry name" value="Zig-8"/>
</dbReference>
<organism evidence="2 3">
    <name type="scientific">Molorchus minor</name>
    <dbReference type="NCBI Taxonomy" id="1323400"/>
    <lineage>
        <taxon>Eukaryota</taxon>
        <taxon>Metazoa</taxon>
        <taxon>Ecdysozoa</taxon>
        <taxon>Arthropoda</taxon>
        <taxon>Hexapoda</taxon>
        <taxon>Insecta</taxon>
        <taxon>Pterygota</taxon>
        <taxon>Neoptera</taxon>
        <taxon>Endopterygota</taxon>
        <taxon>Coleoptera</taxon>
        <taxon>Polyphaga</taxon>
        <taxon>Cucujiformia</taxon>
        <taxon>Chrysomeloidea</taxon>
        <taxon>Cerambycidae</taxon>
        <taxon>Lamiinae</taxon>
        <taxon>Monochamini</taxon>
        <taxon>Molorchus</taxon>
    </lineage>
</organism>
<accession>A0ABQ9JZH3</accession>
<dbReference type="InterPro" id="IPR003598">
    <property type="entry name" value="Ig_sub2"/>
</dbReference>
<dbReference type="CDD" id="cd00096">
    <property type="entry name" value="Ig"/>
    <property type="match status" value="1"/>
</dbReference>
<gene>
    <name evidence="2" type="ORF">NQ317_012000</name>
</gene>
<dbReference type="InterPro" id="IPR013098">
    <property type="entry name" value="Ig_I-set"/>
</dbReference>
<dbReference type="SUPFAM" id="SSF48726">
    <property type="entry name" value="Immunoglobulin"/>
    <property type="match status" value="2"/>
</dbReference>
<feature type="domain" description="Ig-like" evidence="1">
    <location>
        <begin position="187"/>
        <end position="282"/>
    </location>
</feature>
<dbReference type="InterPro" id="IPR013783">
    <property type="entry name" value="Ig-like_fold"/>
</dbReference>
<feature type="domain" description="Ig-like" evidence="1">
    <location>
        <begin position="65"/>
        <end position="162"/>
    </location>
</feature>
<dbReference type="PANTHER" id="PTHR23279">
    <property type="entry name" value="DEFECTIVE PROBOSCIS EXTENSION RESPONSE DPR -RELATED"/>
    <property type="match status" value="1"/>
</dbReference>
<dbReference type="InterPro" id="IPR003599">
    <property type="entry name" value="Ig_sub"/>
</dbReference>
<dbReference type="Pfam" id="PF13927">
    <property type="entry name" value="Ig_3"/>
    <property type="match status" value="1"/>
</dbReference>